<evidence type="ECO:0000313" key="5">
    <source>
        <dbReference type="EMBL" id="MEQ2565870.1"/>
    </source>
</evidence>
<dbReference type="InterPro" id="IPR052021">
    <property type="entry name" value="Type-I_RS_S_subunit"/>
</dbReference>
<dbReference type="Pfam" id="PF01420">
    <property type="entry name" value="Methylase_S"/>
    <property type="match status" value="1"/>
</dbReference>
<dbReference type="CDD" id="cd17262">
    <property type="entry name" value="RMtype1_S_Aco12261I-TRD2-CR2"/>
    <property type="match status" value="1"/>
</dbReference>
<gene>
    <name evidence="5" type="ORF">ABFO16_06420</name>
</gene>
<reference evidence="5 6" key="1">
    <citation type="submission" date="2024-03" db="EMBL/GenBank/DDBJ databases">
        <title>Human intestinal bacterial collection.</title>
        <authorList>
            <person name="Pauvert C."/>
            <person name="Hitch T.C.A."/>
            <person name="Clavel T."/>
        </authorList>
    </citation>
    <scope>NUCLEOTIDE SEQUENCE [LARGE SCALE GENOMIC DNA]</scope>
    <source>
        <strain evidence="5 6">CLA-AP-H18</strain>
    </source>
</reference>
<sequence>MYRTIDELVEKVDERNTENKISKLIGVSIDKCFIKSVANTNGTDLSKYKVIRKNDFAVSLMQVSRDSKIPIARLEDYDVAIMSPAYPIFRVKDTSVVLPEYLEMWFKRPEFDREAAFIAVGGVRGSMPWEEFAKMKLPVPPIEKQLKIVNAYKIVTDRIALKQKINDNLEATAQAILQDKIYSNGIETTVDNLINLFDSMRRPLSGLERSEMKHTYPYYGAASLMDYVDNYIFDGVYGLLGEDGTVMDDNGYPTMQYVWGKFWVNNHAHIFQGKNGYSTEMVYLILKNTIVRNAVTGAVQLKINQENLRKLSVVVPCDDNLTELNILIDKVFLSIRENRTEIQYLINLKDILLAELSD</sequence>
<dbReference type="EMBL" id="JBBMFI010000020">
    <property type="protein sequence ID" value="MEQ2565870.1"/>
    <property type="molecule type" value="Genomic_DNA"/>
</dbReference>
<keyword evidence="3" id="KW-0238">DNA-binding</keyword>
<evidence type="ECO:0000256" key="1">
    <source>
        <dbReference type="ARBA" id="ARBA00010923"/>
    </source>
</evidence>
<dbReference type="EC" id="3.1.21.-" evidence="5"/>
<feature type="domain" description="Type I restriction modification DNA specificity" evidence="4">
    <location>
        <begin position="209"/>
        <end position="317"/>
    </location>
</feature>
<dbReference type="Gene3D" id="3.90.220.20">
    <property type="entry name" value="DNA methylase specificity domains"/>
    <property type="match status" value="2"/>
</dbReference>
<dbReference type="GO" id="GO:0004519">
    <property type="term" value="F:endonuclease activity"/>
    <property type="evidence" value="ECO:0007669"/>
    <property type="project" value="UniProtKB-KW"/>
</dbReference>
<keyword evidence="5" id="KW-0378">Hydrolase</keyword>
<dbReference type="GO" id="GO:0016787">
    <property type="term" value="F:hydrolase activity"/>
    <property type="evidence" value="ECO:0007669"/>
    <property type="project" value="UniProtKB-KW"/>
</dbReference>
<evidence type="ECO:0000256" key="2">
    <source>
        <dbReference type="ARBA" id="ARBA00022747"/>
    </source>
</evidence>
<dbReference type="InterPro" id="IPR044946">
    <property type="entry name" value="Restrct_endonuc_typeI_TRD_sf"/>
</dbReference>
<comment type="similarity">
    <text evidence="1">Belongs to the type-I restriction system S methylase family.</text>
</comment>
<dbReference type="RefSeq" id="WP_367286472.1">
    <property type="nucleotide sequence ID" value="NZ_JBBMEY010000021.1"/>
</dbReference>
<evidence type="ECO:0000313" key="6">
    <source>
        <dbReference type="Proteomes" id="UP001478133"/>
    </source>
</evidence>
<dbReference type="CDD" id="cd16961">
    <property type="entry name" value="RMtype1_S_TRD-CR_like"/>
    <property type="match status" value="1"/>
</dbReference>
<dbReference type="Proteomes" id="UP001478133">
    <property type="component" value="Unassembled WGS sequence"/>
</dbReference>
<proteinExistence type="inferred from homology"/>
<dbReference type="PANTHER" id="PTHR30408">
    <property type="entry name" value="TYPE-1 RESTRICTION ENZYME ECOKI SPECIFICITY PROTEIN"/>
    <property type="match status" value="1"/>
</dbReference>
<keyword evidence="5" id="KW-0540">Nuclease</keyword>
<dbReference type="InterPro" id="IPR000055">
    <property type="entry name" value="Restrct_endonuc_typeI_TRD"/>
</dbReference>
<comment type="caution">
    <text evidence="5">The sequence shown here is derived from an EMBL/GenBank/DDBJ whole genome shotgun (WGS) entry which is preliminary data.</text>
</comment>
<accession>A0ABV1HU62</accession>
<evidence type="ECO:0000256" key="3">
    <source>
        <dbReference type="ARBA" id="ARBA00023125"/>
    </source>
</evidence>
<dbReference type="SUPFAM" id="SSF116734">
    <property type="entry name" value="DNA methylase specificity domain"/>
    <property type="match status" value="2"/>
</dbReference>
<keyword evidence="2" id="KW-0680">Restriction system</keyword>
<protein>
    <submittedName>
        <fullName evidence="5">Restriction endonuclease subunit S</fullName>
        <ecNumber evidence="5">3.1.21.-</ecNumber>
    </submittedName>
</protein>
<keyword evidence="6" id="KW-1185">Reference proteome</keyword>
<dbReference type="PANTHER" id="PTHR30408:SF13">
    <property type="entry name" value="TYPE I RESTRICTION ENZYME HINDI SPECIFICITY SUBUNIT"/>
    <property type="match status" value="1"/>
</dbReference>
<name>A0ABV1HU62_9FIRM</name>
<evidence type="ECO:0000259" key="4">
    <source>
        <dbReference type="Pfam" id="PF01420"/>
    </source>
</evidence>
<organism evidence="5 6">
    <name type="scientific">Ruminococcoides intestinihominis</name>
    <dbReference type="NCBI Taxonomy" id="3133161"/>
    <lineage>
        <taxon>Bacteria</taxon>
        <taxon>Bacillati</taxon>
        <taxon>Bacillota</taxon>
        <taxon>Clostridia</taxon>
        <taxon>Eubacteriales</taxon>
        <taxon>Oscillospiraceae</taxon>
        <taxon>Ruminococcoides</taxon>
    </lineage>
</organism>
<keyword evidence="5" id="KW-0255">Endonuclease</keyword>